<dbReference type="PANTHER" id="PTHR10587">
    <property type="entry name" value="GLYCOSYL TRANSFERASE-RELATED"/>
    <property type="match status" value="1"/>
</dbReference>
<dbReference type="CDD" id="cd10959">
    <property type="entry name" value="CE4_NodB_like_3"/>
    <property type="match status" value="1"/>
</dbReference>
<dbReference type="Proteomes" id="UP001596139">
    <property type="component" value="Unassembled WGS sequence"/>
</dbReference>
<organism evidence="2 3">
    <name type="scientific">Streptomyces ochraceiscleroticus</name>
    <dbReference type="NCBI Taxonomy" id="47761"/>
    <lineage>
        <taxon>Bacteria</taxon>
        <taxon>Bacillati</taxon>
        <taxon>Actinomycetota</taxon>
        <taxon>Actinomycetes</taxon>
        <taxon>Kitasatosporales</taxon>
        <taxon>Streptomycetaceae</taxon>
        <taxon>Streptomyces</taxon>
    </lineage>
</organism>
<dbReference type="InterPro" id="IPR002509">
    <property type="entry name" value="NODB_dom"/>
</dbReference>
<proteinExistence type="predicted"/>
<accession>A0ABW1MJH7</accession>
<keyword evidence="3" id="KW-1185">Reference proteome</keyword>
<dbReference type="Gene3D" id="3.20.20.370">
    <property type="entry name" value="Glycoside hydrolase/deacetylase"/>
    <property type="match status" value="1"/>
</dbReference>
<dbReference type="RefSeq" id="WP_031059675.1">
    <property type="nucleotide sequence ID" value="NZ_JBHSPX010000004.1"/>
</dbReference>
<feature type="domain" description="NodB homology" evidence="1">
    <location>
        <begin position="53"/>
        <end position="239"/>
    </location>
</feature>
<dbReference type="EMBL" id="JBHSPX010000004">
    <property type="protein sequence ID" value="MFC6063368.1"/>
    <property type="molecule type" value="Genomic_DNA"/>
</dbReference>
<dbReference type="InterPro" id="IPR050248">
    <property type="entry name" value="Polysacc_deacetylase_ArnD"/>
</dbReference>
<dbReference type="PROSITE" id="PS51677">
    <property type="entry name" value="NODB"/>
    <property type="match status" value="1"/>
</dbReference>
<evidence type="ECO:0000313" key="2">
    <source>
        <dbReference type="EMBL" id="MFC6063368.1"/>
    </source>
</evidence>
<gene>
    <name evidence="2" type="ORF">ACFP4F_12505</name>
</gene>
<sequence length="251" mass="27173">MRIDRPPPGLAAWQAAGAATTAAAALHIGPAGTWLPPVRRALFPGLDGQGHPGHIALTFDDGPDRASTPRFLDALDGLGVRATFFLLGAALAEAPEVGRDIVTRGHEVGLHGWDHRRPWWPAPVRELRDLRRAVRAAADICGVRPRWYRPPYGILTGGRWAAAHRLGLRTVLWSAWGRDWVAGADAAAVVRTVERRLEGGATVLLHDSDRTSAPGSWHATLQALPVLVQHCRRQGLIVGPLRDHGTDDTGW</sequence>
<dbReference type="Pfam" id="PF01522">
    <property type="entry name" value="Polysacc_deac_1"/>
    <property type="match status" value="1"/>
</dbReference>
<reference evidence="3" key="1">
    <citation type="journal article" date="2019" name="Int. J. Syst. Evol. Microbiol.">
        <title>The Global Catalogue of Microorganisms (GCM) 10K type strain sequencing project: providing services to taxonomists for standard genome sequencing and annotation.</title>
        <authorList>
            <consortium name="The Broad Institute Genomics Platform"/>
            <consortium name="The Broad Institute Genome Sequencing Center for Infectious Disease"/>
            <person name="Wu L."/>
            <person name="Ma J."/>
        </authorList>
    </citation>
    <scope>NUCLEOTIDE SEQUENCE [LARGE SCALE GENOMIC DNA]</scope>
    <source>
        <strain evidence="3">CGMCC 1.15180</strain>
    </source>
</reference>
<comment type="caution">
    <text evidence="2">The sequence shown here is derived from an EMBL/GenBank/DDBJ whole genome shotgun (WGS) entry which is preliminary data.</text>
</comment>
<evidence type="ECO:0000313" key="3">
    <source>
        <dbReference type="Proteomes" id="UP001596139"/>
    </source>
</evidence>
<dbReference type="PANTHER" id="PTHR10587:SF137">
    <property type="entry name" value="4-DEOXY-4-FORMAMIDO-L-ARABINOSE-PHOSPHOUNDECAPRENOL DEFORMYLASE ARND-RELATED"/>
    <property type="match status" value="1"/>
</dbReference>
<protein>
    <submittedName>
        <fullName evidence="2">Polysaccharide deacetylase family protein</fullName>
    </submittedName>
</protein>
<evidence type="ECO:0000259" key="1">
    <source>
        <dbReference type="PROSITE" id="PS51677"/>
    </source>
</evidence>
<dbReference type="SUPFAM" id="SSF88713">
    <property type="entry name" value="Glycoside hydrolase/deacetylase"/>
    <property type="match status" value="1"/>
</dbReference>
<dbReference type="InterPro" id="IPR011330">
    <property type="entry name" value="Glyco_hydro/deAcase_b/a-brl"/>
</dbReference>
<name>A0ABW1MJH7_9ACTN</name>